<dbReference type="SUPFAM" id="SSF53448">
    <property type="entry name" value="Nucleotide-diphospho-sugar transferases"/>
    <property type="match status" value="1"/>
</dbReference>
<dbReference type="InterPro" id="IPR029044">
    <property type="entry name" value="Nucleotide-diphossugar_trans"/>
</dbReference>
<reference evidence="3" key="1">
    <citation type="submission" date="2016-06" db="EMBL/GenBank/DDBJ databases">
        <authorList>
            <person name="Varghese N."/>
            <person name="Submissions Spin"/>
        </authorList>
    </citation>
    <scope>NUCLEOTIDE SEQUENCE [LARGE SCALE GENOMIC DNA]</scope>
    <source>
        <strain evidence="3">DSM 44830</strain>
    </source>
</reference>
<gene>
    <name evidence="2" type="ORF">GA0070564_101459</name>
</gene>
<dbReference type="EMBL" id="FMCX01000001">
    <property type="protein sequence ID" value="SCE70787.1"/>
    <property type="molecule type" value="Genomic_DNA"/>
</dbReference>
<protein>
    <submittedName>
        <fullName evidence="2">Glycosyl transferase family 2</fullName>
    </submittedName>
</protein>
<dbReference type="Proteomes" id="UP000199504">
    <property type="component" value="Unassembled WGS sequence"/>
</dbReference>
<sequence>MTDRRGPLLSVVVPVYAVEAFLPQCLDSILADPTADLEVVAVDDRSPDGSPALLDRYADADGRVRVLHLAENAGLGGARNAGLARATGRYVWFVDADDWLPEGSVAAVLARLAETGPDVLVVDHEEVFPDGRTVPGSTPGVLARPAAPITLAQRPELLRLAQSACTKVVRRELLERTGLRFAPGWYEDCSYSHPLLMSAGSIDLLDRVCYCYRQRADTGAITKTPSRRHFEVFDQYERLFEVVDAAAPRHDRFRPDLFRIMIDHYLVIVGNERRVPPELREAFFHRMARDYRRRLPAEGYPVPGGMAGLKHRLVARDDWRAYAGLRAVYRRLGRGG</sequence>
<dbReference type="STRING" id="262898.GA0070564_101459"/>
<dbReference type="PANTHER" id="PTHR22916:SF3">
    <property type="entry name" value="UDP-GLCNAC:BETAGAL BETA-1,3-N-ACETYLGLUCOSAMINYLTRANSFERASE-LIKE PROTEIN 1"/>
    <property type="match status" value="1"/>
</dbReference>
<dbReference type="GO" id="GO:0016758">
    <property type="term" value="F:hexosyltransferase activity"/>
    <property type="evidence" value="ECO:0007669"/>
    <property type="project" value="UniProtKB-ARBA"/>
</dbReference>
<proteinExistence type="predicted"/>
<dbReference type="Gene3D" id="3.90.550.10">
    <property type="entry name" value="Spore Coat Polysaccharide Biosynthesis Protein SpsA, Chain A"/>
    <property type="match status" value="1"/>
</dbReference>
<evidence type="ECO:0000313" key="2">
    <source>
        <dbReference type="EMBL" id="SCE70787.1"/>
    </source>
</evidence>
<evidence type="ECO:0000259" key="1">
    <source>
        <dbReference type="Pfam" id="PF00535"/>
    </source>
</evidence>
<organism evidence="2 3">
    <name type="scientific">Micromonospora mirobrigensis</name>
    <dbReference type="NCBI Taxonomy" id="262898"/>
    <lineage>
        <taxon>Bacteria</taxon>
        <taxon>Bacillati</taxon>
        <taxon>Actinomycetota</taxon>
        <taxon>Actinomycetes</taxon>
        <taxon>Micromonosporales</taxon>
        <taxon>Micromonosporaceae</taxon>
        <taxon>Micromonospora</taxon>
    </lineage>
</organism>
<dbReference type="RefSeq" id="WP_245669790.1">
    <property type="nucleotide sequence ID" value="NZ_FMCX01000001.1"/>
</dbReference>
<evidence type="ECO:0000313" key="3">
    <source>
        <dbReference type="Proteomes" id="UP000199504"/>
    </source>
</evidence>
<feature type="domain" description="Glycosyltransferase 2-like" evidence="1">
    <location>
        <begin position="10"/>
        <end position="174"/>
    </location>
</feature>
<name>A0A1C4UGK8_9ACTN</name>
<dbReference type="Pfam" id="PF00535">
    <property type="entry name" value="Glycos_transf_2"/>
    <property type="match status" value="1"/>
</dbReference>
<dbReference type="AlphaFoldDB" id="A0A1C4UGK8"/>
<accession>A0A1C4UGK8</accession>
<dbReference type="CDD" id="cd00761">
    <property type="entry name" value="Glyco_tranf_GTA_type"/>
    <property type="match status" value="1"/>
</dbReference>
<keyword evidence="2" id="KW-0808">Transferase</keyword>
<keyword evidence="3" id="KW-1185">Reference proteome</keyword>
<dbReference type="InterPro" id="IPR001173">
    <property type="entry name" value="Glyco_trans_2-like"/>
</dbReference>
<dbReference type="PANTHER" id="PTHR22916">
    <property type="entry name" value="GLYCOSYLTRANSFERASE"/>
    <property type="match status" value="1"/>
</dbReference>